<evidence type="ECO:0000256" key="5">
    <source>
        <dbReference type="ARBA" id="ARBA00023136"/>
    </source>
</evidence>
<evidence type="ECO:0000313" key="8">
    <source>
        <dbReference type="EMBL" id="PLS29628.1"/>
    </source>
</evidence>
<dbReference type="GO" id="GO:0005886">
    <property type="term" value="C:plasma membrane"/>
    <property type="evidence" value="ECO:0007669"/>
    <property type="project" value="UniProtKB-SubCell"/>
</dbReference>
<dbReference type="PANTHER" id="PTHR30086">
    <property type="entry name" value="ARGININE EXPORTER PROTEIN ARGO"/>
    <property type="match status" value="1"/>
</dbReference>
<evidence type="ECO:0000256" key="1">
    <source>
        <dbReference type="ARBA" id="ARBA00004651"/>
    </source>
</evidence>
<keyword evidence="4 7" id="KW-1133">Transmembrane helix</keyword>
<dbReference type="RefSeq" id="WP_101621462.1">
    <property type="nucleotide sequence ID" value="NZ_NMWT01000002.1"/>
</dbReference>
<protein>
    <submittedName>
        <fullName evidence="8">L-lysine permease</fullName>
    </submittedName>
</protein>
<feature type="transmembrane region" description="Helical" evidence="7">
    <location>
        <begin position="37"/>
        <end position="60"/>
    </location>
</feature>
<comment type="caution">
    <text evidence="8">The sequence shown here is derived from an EMBL/GenBank/DDBJ whole genome shotgun (WGS) entry which is preliminary data.</text>
</comment>
<evidence type="ECO:0000256" key="7">
    <source>
        <dbReference type="SAM" id="Phobius"/>
    </source>
</evidence>
<dbReference type="Pfam" id="PF01810">
    <property type="entry name" value="LysE"/>
    <property type="match status" value="1"/>
</dbReference>
<feature type="transmembrane region" description="Helical" evidence="7">
    <location>
        <begin position="72"/>
        <end position="91"/>
    </location>
</feature>
<evidence type="ECO:0000256" key="6">
    <source>
        <dbReference type="SAM" id="MobiDB-lite"/>
    </source>
</evidence>
<evidence type="ECO:0000256" key="3">
    <source>
        <dbReference type="ARBA" id="ARBA00022692"/>
    </source>
</evidence>
<keyword evidence="9" id="KW-1185">Reference proteome</keyword>
<dbReference type="EMBL" id="NMWT01000002">
    <property type="protein sequence ID" value="PLS29628.1"/>
    <property type="molecule type" value="Genomic_DNA"/>
</dbReference>
<evidence type="ECO:0000256" key="2">
    <source>
        <dbReference type="ARBA" id="ARBA00022475"/>
    </source>
</evidence>
<dbReference type="AlphaFoldDB" id="A0A2N5J605"/>
<name>A0A2N5J605_9BIFI</name>
<sequence>MGLYIQGLTMGLAYIAPIGMQNLFVINSALTRTRRNALITALIVICFDMALSLSCFFGVGALMQAHPWLERIVLGLGGLVVIRIGLGLVMARKSSAPAGGSSREAGEGGPAAGRPSEAGVRPASRPAARLGARGLLDTIGTACAVTWFNPQAIIDGTLMLGAFAATLHAGQTTPFITGVETASVLWFLGVTLVVNAFAHKFSPRIIDILNRVCGGVITLYGVKLLLDFALAVL</sequence>
<proteinExistence type="predicted"/>
<feature type="region of interest" description="Disordered" evidence="6">
    <location>
        <begin position="97"/>
        <end position="123"/>
    </location>
</feature>
<keyword evidence="5 7" id="KW-0472">Membrane</keyword>
<evidence type="ECO:0000313" key="9">
    <source>
        <dbReference type="Proteomes" id="UP000235034"/>
    </source>
</evidence>
<dbReference type="Proteomes" id="UP000235034">
    <property type="component" value="Unassembled WGS sequence"/>
</dbReference>
<organism evidence="8 9">
    <name type="scientific">Bifidobacterium parmae</name>
    <dbReference type="NCBI Taxonomy" id="361854"/>
    <lineage>
        <taxon>Bacteria</taxon>
        <taxon>Bacillati</taxon>
        <taxon>Actinomycetota</taxon>
        <taxon>Actinomycetes</taxon>
        <taxon>Bifidobacteriales</taxon>
        <taxon>Bifidobacteriaceae</taxon>
        <taxon>Bifidobacterium</taxon>
    </lineage>
</organism>
<feature type="transmembrane region" description="Helical" evidence="7">
    <location>
        <begin position="12"/>
        <end position="30"/>
    </location>
</feature>
<evidence type="ECO:0000256" key="4">
    <source>
        <dbReference type="ARBA" id="ARBA00022989"/>
    </source>
</evidence>
<accession>A0A2N5J605</accession>
<reference evidence="8 9" key="1">
    <citation type="submission" date="2017-07" db="EMBL/GenBank/DDBJ databases">
        <title>Bifidobacterium novel species.</title>
        <authorList>
            <person name="Lugli G.A."/>
            <person name="Milani C."/>
            <person name="Duranti S."/>
            <person name="Mangifesta M."/>
        </authorList>
    </citation>
    <scope>NUCLEOTIDE SEQUENCE [LARGE SCALE GENOMIC DNA]</scope>
    <source>
        <strain evidence="8 9">77</strain>
    </source>
</reference>
<keyword evidence="3 7" id="KW-0812">Transmembrane</keyword>
<dbReference type="InterPro" id="IPR001123">
    <property type="entry name" value="LeuE-type"/>
</dbReference>
<dbReference type="OrthoDB" id="5638726at2"/>
<comment type="subcellular location">
    <subcellularLocation>
        <location evidence="1">Cell membrane</location>
        <topology evidence="1">Multi-pass membrane protein</topology>
    </subcellularLocation>
</comment>
<dbReference type="PANTHER" id="PTHR30086:SF20">
    <property type="entry name" value="ARGININE EXPORTER PROTEIN ARGO-RELATED"/>
    <property type="match status" value="1"/>
</dbReference>
<keyword evidence="2" id="KW-1003">Cell membrane</keyword>
<dbReference type="GO" id="GO:0015171">
    <property type="term" value="F:amino acid transmembrane transporter activity"/>
    <property type="evidence" value="ECO:0007669"/>
    <property type="project" value="TreeGrafter"/>
</dbReference>
<gene>
    <name evidence="8" type="ORF">Uis4E_0265</name>
</gene>